<protein>
    <submittedName>
        <fullName evidence="2">Uncharacterized protein</fullName>
    </submittedName>
</protein>
<name>A0A5E4R270_9NEOP</name>
<accession>A0A5E4R270</accession>
<evidence type="ECO:0000313" key="3">
    <source>
        <dbReference type="Proteomes" id="UP000324832"/>
    </source>
</evidence>
<keyword evidence="3" id="KW-1185">Reference proteome</keyword>
<dbReference type="Proteomes" id="UP000324832">
    <property type="component" value="Unassembled WGS sequence"/>
</dbReference>
<evidence type="ECO:0000256" key="1">
    <source>
        <dbReference type="SAM" id="MobiDB-lite"/>
    </source>
</evidence>
<sequence>MDNACLLCNDAEELSQWAHQHNSLREPSPTGSGSLAPQRREDGEQYTLTSIPLPGSVSSTVSRLVGGRLGVAAATTATEAPTVSCGLTPEPLNKHNTYVALYFIFQFSRIG</sequence>
<dbReference type="EMBL" id="FZQP02006780">
    <property type="protein sequence ID" value="VVD03537.1"/>
    <property type="molecule type" value="Genomic_DNA"/>
</dbReference>
<dbReference type="AlphaFoldDB" id="A0A5E4R270"/>
<gene>
    <name evidence="2" type="ORF">LSINAPIS_LOCUS13513</name>
</gene>
<proteinExistence type="predicted"/>
<evidence type="ECO:0000313" key="2">
    <source>
        <dbReference type="EMBL" id="VVD03537.1"/>
    </source>
</evidence>
<reference evidence="2 3" key="1">
    <citation type="submission" date="2017-07" db="EMBL/GenBank/DDBJ databases">
        <authorList>
            <person name="Talla V."/>
            <person name="Backstrom N."/>
        </authorList>
    </citation>
    <scope>NUCLEOTIDE SEQUENCE [LARGE SCALE GENOMIC DNA]</scope>
</reference>
<feature type="region of interest" description="Disordered" evidence="1">
    <location>
        <begin position="19"/>
        <end position="51"/>
    </location>
</feature>
<organism evidence="2 3">
    <name type="scientific">Leptidea sinapis</name>
    <dbReference type="NCBI Taxonomy" id="189913"/>
    <lineage>
        <taxon>Eukaryota</taxon>
        <taxon>Metazoa</taxon>
        <taxon>Ecdysozoa</taxon>
        <taxon>Arthropoda</taxon>
        <taxon>Hexapoda</taxon>
        <taxon>Insecta</taxon>
        <taxon>Pterygota</taxon>
        <taxon>Neoptera</taxon>
        <taxon>Endopterygota</taxon>
        <taxon>Lepidoptera</taxon>
        <taxon>Glossata</taxon>
        <taxon>Ditrysia</taxon>
        <taxon>Papilionoidea</taxon>
        <taxon>Pieridae</taxon>
        <taxon>Dismorphiinae</taxon>
        <taxon>Leptidea</taxon>
    </lineage>
</organism>